<dbReference type="EMBL" id="FR695866">
    <property type="protein sequence ID" value="CBX27456.1"/>
    <property type="molecule type" value="Genomic_DNA"/>
</dbReference>
<gene>
    <name evidence="1" type="ORF">N47_H22780</name>
</gene>
<name>E1YA62_9BACT</name>
<accession>E1YA62</accession>
<proteinExistence type="predicted"/>
<evidence type="ECO:0000313" key="1">
    <source>
        <dbReference type="EMBL" id="CBX27456.1"/>
    </source>
</evidence>
<reference evidence="1" key="1">
    <citation type="journal article" date="2011" name="Environ. Microbiol.">
        <title>Genomic insights into the metabolic potential of the polycyclic aromatic hydrocarbon degrading sulfate-reducing Deltaproteobacterium N47.</title>
        <authorList>
            <person name="Bergmann F."/>
            <person name="Selesi D."/>
            <person name="Weinmaier T."/>
            <person name="Tischler P."/>
            <person name="Rattei T."/>
            <person name="Meckenstock R.U."/>
        </authorList>
    </citation>
    <scope>NUCLEOTIDE SEQUENCE</scope>
</reference>
<sequence length="44" mass="5355">MLFSKNCHFWAFYGFISSILERWEYGELHYNGENLNVDSETDYQ</sequence>
<protein>
    <submittedName>
        <fullName evidence="1">Uncharacterized protein</fullName>
    </submittedName>
</protein>
<dbReference type="AlphaFoldDB" id="E1YA62"/>
<organism evidence="1">
    <name type="scientific">uncultured Desulfobacterium sp</name>
    <dbReference type="NCBI Taxonomy" id="201089"/>
    <lineage>
        <taxon>Bacteria</taxon>
        <taxon>Pseudomonadati</taxon>
        <taxon>Thermodesulfobacteriota</taxon>
        <taxon>Desulfobacteria</taxon>
        <taxon>Desulfobacterales</taxon>
        <taxon>Desulfobacteriaceae</taxon>
        <taxon>Desulfobacterium</taxon>
        <taxon>environmental samples</taxon>
    </lineage>
</organism>